<dbReference type="EMBL" id="JABXBU010000012">
    <property type="protein sequence ID" value="KAF8788470.1"/>
    <property type="molecule type" value="Genomic_DNA"/>
</dbReference>
<evidence type="ECO:0000313" key="3">
    <source>
        <dbReference type="Proteomes" id="UP000807504"/>
    </source>
</evidence>
<comment type="caution">
    <text evidence="2">The sequence shown here is derived from an EMBL/GenBank/DDBJ whole genome shotgun (WGS) entry which is preliminary data.</text>
</comment>
<evidence type="ECO:0000313" key="2">
    <source>
        <dbReference type="EMBL" id="KAF8788470.1"/>
    </source>
</evidence>
<evidence type="ECO:0000256" key="1">
    <source>
        <dbReference type="SAM" id="MobiDB-lite"/>
    </source>
</evidence>
<reference evidence="2" key="2">
    <citation type="submission" date="2020-06" db="EMBL/GenBank/DDBJ databases">
        <authorList>
            <person name="Sheffer M."/>
        </authorList>
    </citation>
    <scope>NUCLEOTIDE SEQUENCE</scope>
</reference>
<reference evidence="2" key="1">
    <citation type="journal article" date="2020" name="bioRxiv">
        <title>Chromosome-level reference genome of the European wasp spider Argiope bruennichi: a resource for studies on range expansion and evolutionary adaptation.</title>
        <authorList>
            <person name="Sheffer M.M."/>
            <person name="Hoppe A."/>
            <person name="Krehenwinkel H."/>
            <person name="Uhl G."/>
            <person name="Kuss A.W."/>
            <person name="Jensen L."/>
            <person name="Jensen C."/>
            <person name="Gillespie R.G."/>
            <person name="Hoff K.J."/>
            <person name="Prost S."/>
        </authorList>
    </citation>
    <scope>NUCLEOTIDE SEQUENCE</scope>
</reference>
<feature type="region of interest" description="Disordered" evidence="1">
    <location>
        <begin position="104"/>
        <end position="158"/>
    </location>
</feature>
<dbReference type="Proteomes" id="UP000807504">
    <property type="component" value="Unassembled WGS sequence"/>
</dbReference>
<gene>
    <name evidence="2" type="ORF">HNY73_006505</name>
</gene>
<organism evidence="2 3">
    <name type="scientific">Argiope bruennichi</name>
    <name type="common">Wasp spider</name>
    <name type="synonym">Aranea bruennichi</name>
    <dbReference type="NCBI Taxonomy" id="94029"/>
    <lineage>
        <taxon>Eukaryota</taxon>
        <taxon>Metazoa</taxon>
        <taxon>Ecdysozoa</taxon>
        <taxon>Arthropoda</taxon>
        <taxon>Chelicerata</taxon>
        <taxon>Arachnida</taxon>
        <taxon>Araneae</taxon>
        <taxon>Araneomorphae</taxon>
        <taxon>Entelegynae</taxon>
        <taxon>Araneoidea</taxon>
        <taxon>Araneidae</taxon>
        <taxon>Argiope</taxon>
    </lineage>
</organism>
<sequence length="203" mass="22659">MHFEKRTSKSHSGIGKNAVLYEWTLIHRSTYTSQCSSLQPLEMGLKQTQYLTQREMEAHLLNGRLLIPEFEVPFVRFGFTNEICWSTLNFCKVTGNIEKTHLTTCTTRLPPRPGNSNHQRSASSSSDNSIQSCIAHDIPAPPQPKTNHSCSNPAKSAPHQSNRIQLAYSNATHCSLKIFNPANYNSANISFTSSAQSPLPPHH</sequence>
<name>A0A8T0FGN3_ARGBR</name>
<keyword evidence="3" id="KW-1185">Reference proteome</keyword>
<dbReference type="AlphaFoldDB" id="A0A8T0FGN3"/>
<protein>
    <submittedName>
        <fullName evidence="2">Uncharacterized protein</fullName>
    </submittedName>
</protein>
<feature type="compositionally biased region" description="Low complexity" evidence="1">
    <location>
        <begin position="104"/>
        <end position="132"/>
    </location>
</feature>
<accession>A0A8T0FGN3</accession>
<feature type="compositionally biased region" description="Polar residues" evidence="1">
    <location>
        <begin position="145"/>
        <end position="158"/>
    </location>
</feature>
<proteinExistence type="predicted"/>